<dbReference type="EMBL" id="MCGR01000002">
    <property type="protein sequence ID" value="ORY91630.1"/>
    <property type="molecule type" value="Genomic_DNA"/>
</dbReference>
<name>A0A1Y2G4A4_9BASI</name>
<proteinExistence type="predicted"/>
<gene>
    <name evidence="1" type="ORF">BCR35DRAFT_328224</name>
</gene>
<keyword evidence="2" id="KW-1185">Reference proteome</keyword>
<evidence type="ECO:0000313" key="1">
    <source>
        <dbReference type="EMBL" id="ORY91630.1"/>
    </source>
</evidence>
<dbReference type="AlphaFoldDB" id="A0A1Y2G4A4"/>
<evidence type="ECO:0000313" key="2">
    <source>
        <dbReference type="Proteomes" id="UP000193467"/>
    </source>
</evidence>
<accession>A0A1Y2G4A4</accession>
<organism evidence="1 2">
    <name type="scientific">Leucosporidium creatinivorum</name>
    <dbReference type="NCBI Taxonomy" id="106004"/>
    <lineage>
        <taxon>Eukaryota</taxon>
        <taxon>Fungi</taxon>
        <taxon>Dikarya</taxon>
        <taxon>Basidiomycota</taxon>
        <taxon>Pucciniomycotina</taxon>
        <taxon>Microbotryomycetes</taxon>
        <taxon>Leucosporidiales</taxon>
        <taxon>Leucosporidium</taxon>
    </lineage>
</organism>
<protein>
    <submittedName>
        <fullName evidence="1">Uncharacterized protein</fullName>
    </submittedName>
</protein>
<dbReference type="InParanoid" id="A0A1Y2G4A4"/>
<dbReference type="Proteomes" id="UP000193467">
    <property type="component" value="Unassembled WGS sequence"/>
</dbReference>
<reference evidence="1 2" key="1">
    <citation type="submission" date="2016-07" db="EMBL/GenBank/DDBJ databases">
        <title>Pervasive Adenine N6-methylation of Active Genes in Fungi.</title>
        <authorList>
            <consortium name="DOE Joint Genome Institute"/>
            <person name="Mondo S.J."/>
            <person name="Dannebaum R.O."/>
            <person name="Kuo R.C."/>
            <person name="Labutti K."/>
            <person name="Haridas S."/>
            <person name="Kuo A."/>
            <person name="Salamov A."/>
            <person name="Ahrendt S.R."/>
            <person name="Lipzen A."/>
            <person name="Sullivan W."/>
            <person name="Andreopoulos W.B."/>
            <person name="Clum A."/>
            <person name="Lindquist E."/>
            <person name="Daum C."/>
            <person name="Ramamoorthy G.K."/>
            <person name="Gryganskyi A."/>
            <person name="Culley D."/>
            <person name="Magnuson J.K."/>
            <person name="James T.Y."/>
            <person name="O'Malley M.A."/>
            <person name="Stajich J.E."/>
            <person name="Spatafora J.W."/>
            <person name="Visel A."/>
            <person name="Grigoriev I.V."/>
        </authorList>
    </citation>
    <scope>NUCLEOTIDE SEQUENCE [LARGE SCALE GENOMIC DNA]</scope>
    <source>
        <strain evidence="1 2">62-1032</strain>
    </source>
</reference>
<sequence>MFELVYGNVMNDLVKLELLPNIPLHFVPRIRNCRQSPYALFTPILGLSLLLEAVGRLGL</sequence>
<comment type="caution">
    <text evidence="1">The sequence shown here is derived from an EMBL/GenBank/DDBJ whole genome shotgun (WGS) entry which is preliminary data.</text>
</comment>